<feature type="domain" description="FAD-binding" evidence="7">
    <location>
        <begin position="11"/>
        <end position="351"/>
    </location>
</feature>
<dbReference type="Pfam" id="PF01494">
    <property type="entry name" value="FAD_binding_3"/>
    <property type="match status" value="1"/>
</dbReference>
<evidence type="ECO:0000256" key="5">
    <source>
        <dbReference type="ARBA" id="ARBA00023033"/>
    </source>
</evidence>
<dbReference type="AlphaFoldDB" id="A0A9P5HKN1"/>
<dbReference type="OrthoDB" id="16820at2759"/>
<dbReference type="InterPro" id="IPR050493">
    <property type="entry name" value="FAD-dep_Monooxygenase_BioMet"/>
</dbReference>
<name>A0A9P5HKN1_9HYPO</name>
<accession>A0A9P5HKN1</accession>
<evidence type="ECO:0000313" key="9">
    <source>
        <dbReference type="Proteomes" id="UP000722485"/>
    </source>
</evidence>
<proteinExistence type="inferred from homology"/>
<evidence type="ECO:0000259" key="7">
    <source>
        <dbReference type="Pfam" id="PF01494"/>
    </source>
</evidence>
<evidence type="ECO:0000256" key="1">
    <source>
        <dbReference type="ARBA" id="ARBA00007992"/>
    </source>
</evidence>
<dbReference type="EMBL" id="JAANBB010000007">
    <property type="protein sequence ID" value="KAF7557152.1"/>
    <property type="molecule type" value="Genomic_DNA"/>
</dbReference>
<comment type="similarity">
    <text evidence="1">Belongs to the paxM FAD-dependent monooxygenase family.</text>
</comment>
<dbReference type="GO" id="GO:0004497">
    <property type="term" value="F:monooxygenase activity"/>
    <property type="evidence" value="ECO:0007669"/>
    <property type="project" value="UniProtKB-KW"/>
</dbReference>
<evidence type="ECO:0000313" key="8">
    <source>
        <dbReference type="EMBL" id="KAF7557152.1"/>
    </source>
</evidence>
<gene>
    <name evidence="8" type="ORF">G7Z17_g941</name>
</gene>
<dbReference type="SUPFAM" id="SSF51905">
    <property type="entry name" value="FAD/NAD(P)-binding domain"/>
    <property type="match status" value="1"/>
</dbReference>
<evidence type="ECO:0000256" key="2">
    <source>
        <dbReference type="ARBA" id="ARBA00022630"/>
    </source>
</evidence>
<protein>
    <recommendedName>
        <fullName evidence="7">FAD-binding domain-containing protein</fullName>
    </recommendedName>
</protein>
<keyword evidence="6" id="KW-1133">Transmembrane helix</keyword>
<dbReference type="InterPro" id="IPR002938">
    <property type="entry name" value="FAD-bd"/>
</dbReference>
<dbReference type="InterPro" id="IPR036188">
    <property type="entry name" value="FAD/NAD-bd_sf"/>
</dbReference>
<keyword evidence="6" id="KW-0812">Transmembrane</keyword>
<evidence type="ECO:0000256" key="4">
    <source>
        <dbReference type="ARBA" id="ARBA00023002"/>
    </source>
</evidence>
<dbReference type="Proteomes" id="UP000722485">
    <property type="component" value="Unassembled WGS sequence"/>
</dbReference>
<reference evidence="8" key="1">
    <citation type="submission" date="2020-03" db="EMBL/GenBank/DDBJ databases">
        <title>Draft Genome Sequence of Cylindrodendrum hubeiense.</title>
        <authorList>
            <person name="Buettner E."/>
            <person name="Kellner H."/>
        </authorList>
    </citation>
    <scope>NUCLEOTIDE SEQUENCE</scope>
    <source>
        <strain evidence="8">IHI 201604</strain>
    </source>
</reference>
<evidence type="ECO:0000256" key="6">
    <source>
        <dbReference type="SAM" id="Phobius"/>
    </source>
</evidence>
<evidence type="ECO:0000256" key="3">
    <source>
        <dbReference type="ARBA" id="ARBA00022827"/>
    </source>
</evidence>
<comment type="caution">
    <text evidence="8">The sequence shown here is derived from an EMBL/GenBank/DDBJ whole genome shotgun (WGS) entry which is preliminary data.</text>
</comment>
<keyword evidence="6" id="KW-0472">Membrane</keyword>
<keyword evidence="3" id="KW-0274">FAD</keyword>
<keyword evidence="5" id="KW-0503">Monooxygenase</keyword>
<keyword evidence="9" id="KW-1185">Reference proteome</keyword>
<sequence>MAEQTSLQYLSVIVIGAGFGGLAASIELALRGAKVRVFESYADMTKQGDVIQMPANGTRLMKRWGDVLDKIVKISASPDTMTIMNKDGKVLLNQQLHTEFDGFPIVYGHRGRIQQTLHDYAVSLGVEIKWGATVGEIYEDEASAGIVAGGIKYEADFVVAADGVHSKSRSYVVGTVDRPKKSGFAVYRSWFPLQLLQDDPVTQEIAASDKPLFKIWISEDTHGILTTNPALQSATCFVTHKAKDWNLRGDAQEMLACVKGWDSQLRHIIEKIPPDCLIDYKLLWRDPVPKWVSDKGRVCLVGDAAHPHLATSGTGAAQAIEDAATIGALLGKTGKANIQLALKSYEKLRYERTSLTQRMGWETRHVWHQTNWDAVAANPDMLKFPQPAWLLGSDATKYADENFEAVKTSVESGKPFVSTNIPPGHVHEDWTIDTMLGHEGKLADKDFYKTRD</sequence>
<dbReference type="PANTHER" id="PTHR13789">
    <property type="entry name" value="MONOOXYGENASE"/>
    <property type="match status" value="1"/>
</dbReference>
<dbReference type="GO" id="GO:0071949">
    <property type="term" value="F:FAD binding"/>
    <property type="evidence" value="ECO:0007669"/>
    <property type="project" value="InterPro"/>
</dbReference>
<keyword evidence="4" id="KW-0560">Oxidoreductase</keyword>
<dbReference type="PRINTS" id="PR00420">
    <property type="entry name" value="RNGMNOXGNASE"/>
</dbReference>
<keyword evidence="2" id="KW-0285">Flavoprotein</keyword>
<dbReference type="SUPFAM" id="SSF54373">
    <property type="entry name" value="FAD-linked reductases, C-terminal domain"/>
    <property type="match status" value="1"/>
</dbReference>
<dbReference type="PANTHER" id="PTHR13789:SF236">
    <property type="entry name" value="MONOOXYGENASE, PUTATIVE (AFU_ORTHOLOGUE AFUA_6G12060)-RELATED"/>
    <property type="match status" value="1"/>
</dbReference>
<feature type="transmembrane region" description="Helical" evidence="6">
    <location>
        <begin position="6"/>
        <end position="30"/>
    </location>
</feature>
<organism evidence="8 9">
    <name type="scientific">Cylindrodendrum hubeiense</name>
    <dbReference type="NCBI Taxonomy" id="595255"/>
    <lineage>
        <taxon>Eukaryota</taxon>
        <taxon>Fungi</taxon>
        <taxon>Dikarya</taxon>
        <taxon>Ascomycota</taxon>
        <taxon>Pezizomycotina</taxon>
        <taxon>Sordariomycetes</taxon>
        <taxon>Hypocreomycetidae</taxon>
        <taxon>Hypocreales</taxon>
        <taxon>Nectriaceae</taxon>
        <taxon>Cylindrodendrum</taxon>
    </lineage>
</organism>
<dbReference type="Gene3D" id="3.50.50.60">
    <property type="entry name" value="FAD/NAD(P)-binding domain"/>
    <property type="match status" value="1"/>
</dbReference>